<comment type="caution">
    <text evidence="3">The sequence shown here is derived from an EMBL/GenBank/DDBJ whole genome shotgun (WGS) entry which is preliminary data.</text>
</comment>
<dbReference type="InterPro" id="IPR007560">
    <property type="entry name" value="Restrct_endonuc_IV_Mrr"/>
</dbReference>
<evidence type="ECO:0000256" key="1">
    <source>
        <dbReference type="SAM" id="Phobius"/>
    </source>
</evidence>
<feature type="transmembrane region" description="Helical" evidence="1">
    <location>
        <begin position="22"/>
        <end position="41"/>
    </location>
</feature>
<dbReference type="SUPFAM" id="SSF52980">
    <property type="entry name" value="Restriction endonuclease-like"/>
    <property type="match status" value="1"/>
</dbReference>
<keyword evidence="1" id="KW-1133">Transmembrane helix</keyword>
<accession>A0A0G0UET7</accession>
<dbReference type="Proteomes" id="UP000033858">
    <property type="component" value="Unassembled WGS sequence"/>
</dbReference>
<gene>
    <name evidence="3" type="ORF">UU32_C0027G0007</name>
</gene>
<feature type="transmembrane region" description="Helical" evidence="1">
    <location>
        <begin position="53"/>
        <end position="70"/>
    </location>
</feature>
<name>A0A0G0UET7_9BACT</name>
<keyword evidence="1" id="KW-0472">Membrane</keyword>
<dbReference type="InterPro" id="IPR011856">
    <property type="entry name" value="tRNA_endonuc-like_dom_sf"/>
</dbReference>
<dbReference type="Pfam" id="PF04471">
    <property type="entry name" value="Mrr_cat"/>
    <property type="match status" value="1"/>
</dbReference>
<evidence type="ECO:0000259" key="2">
    <source>
        <dbReference type="Pfam" id="PF04471"/>
    </source>
</evidence>
<evidence type="ECO:0000313" key="3">
    <source>
        <dbReference type="EMBL" id="KKR85916.1"/>
    </source>
</evidence>
<reference evidence="3 4" key="1">
    <citation type="journal article" date="2015" name="Nature">
        <title>rRNA introns, odd ribosomes, and small enigmatic genomes across a large radiation of phyla.</title>
        <authorList>
            <person name="Brown C.T."/>
            <person name="Hug L.A."/>
            <person name="Thomas B.C."/>
            <person name="Sharon I."/>
            <person name="Castelle C.J."/>
            <person name="Singh A."/>
            <person name="Wilkins M.J."/>
            <person name="Williams K.H."/>
            <person name="Banfield J.F."/>
        </authorList>
    </citation>
    <scope>NUCLEOTIDE SEQUENCE [LARGE SCALE GENOMIC DNA]</scope>
</reference>
<feature type="domain" description="Restriction endonuclease type IV Mrr" evidence="2">
    <location>
        <begin position="236"/>
        <end position="344"/>
    </location>
</feature>
<dbReference type="Gene3D" id="3.40.1350.10">
    <property type="match status" value="1"/>
</dbReference>
<evidence type="ECO:0000313" key="4">
    <source>
        <dbReference type="Proteomes" id="UP000033858"/>
    </source>
</evidence>
<keyword evidence="1" id="KW-0812">Transmembrane</keyword>
<dbReference type="GO" id="GO:0009307">
    <property type="term" value="P:DNA restriction-modification system"/>
    <property type="evidence" value="ECO:0007669"/>
    <property type="project" value="InterPro"/>
</dbReference>
<protein>
    <recommendedName>
        <fullName evidence="2">Restriction endonuclease type IV Mrr domain-containing protein</fullName>
    </recommendedName>
</protein>
<organism evidence="3 4">
    <name type="scientific">Candidatus Woesebacteria bacterium GW2011_GWB1_41_10</name>
    <dbReference type="NCBI Taxonomy" id="1618577"/>
    <lineage>
        <taxon>Bacteria</taxon>
        <taxon>Candidatus Woeseibacteriota</taxon>
    </lineage>
</organism>
<sequence length="408" mass="48360">MIWTTRFNGIISVMWLKILNKLIINLAIGAGVALIFFGWILNIVVETTKIQSLWAWTIVIVVLGASYVTAKQFTEAEITNRERAEKDSALWKQTLLEKNEGFKTLVEYITEYERLKDESISKYLETKSHPARRAAEEVREQSQRRRRAEAERKITLSLIEMYEQYAPFLVELKDDIPDITDLSIFQEYSEEERQDPVINYLRKDEYRRLSTTERNQLALDRFWKRPKSKWFIGKLYERYIGYLYEQMGYEVEYSGITQKYEDMGRDLICHKGDEVLIVQCKNWAQFKTIYEKHIFQLFGSTFEYRKKNPTKDIKAVFYTTTQLSDLAREIAVVLGIQLFENHKLKTNYPCIKCNIGLQTREKIYHLPFDQKYDDTKINRKGEMYCATVKEAEVAGFRRAFRWRGTPTV</sequence>
<proteinExistence type="predicted"/>
<dbReference type="EMBL" id="LCAE01000027">
    <property type="protein sequence ID" value="KKR85916.1"/>
    <property type="molecule type" value="Genomic_DNA"/>
</dbReference>
<dbReference type="AlphaFoldDB" id="A0A0G0UET7"/>
<dbReference type="GO" id="GO:0003677">
    <property type="term" value="F:DNA binding"/>
    <property type="evidence" value="ECO:0007669"/>
    <property type="project" value="InterPro"/>
</dbReference>
<dbReference type="GO" id="GO:0004519">
    <property type="term" value="F:endonuclease activity"/>
    <property type="evidence" value="ECO:0007669"/>
    <property type="project" value="InterPro"/>
</dbReference>
<dbReference type="InterPro" id="IPR011335">
    <property type="entry name" value="Restrct_endonuc-II-like"/>
</dbReference>